<proteinExistence type="predicted"/>
<protein>
    <submittedName>
        <fullName evidence="4">Tetratricopeptide repeat-containing protein</fullName>
    </submittedName>
</protein>
<dbReference type="PROSITE" id="PS50005">
    <property type="entry name" value="TPR"/>
    <property type="match status" value="5"/>
</dbReference>
<dbReference type="InterPro" id="IPR051012">
    <property type="entry name" value="CellSynth/LPSAsmb/PSIAsmb"/>
</dbReference>
<dbReference type="InterPro" id="IPR011990">
    <property type="entry name" value="TPR-like_helical_dom_sf"/>
</dbReference>
<dbReference type="EMBL" id="FTNY01000003">
    <property type="protein sequence ID" value="SIS36313.1"/>
    <property type="molecule type" value="Genomic_DNA"/>
</dbReference>
<evidence type="ECO:0000256" key="2">
    <source>
        <dbReference type="ARBA" id="ARBA00022803"/>
    </source>
</evidence>
<dbReference type="InterPro" id="IPR019734">
    <property type="entry name" value="TPR_rpt"/>
</dbReference>
<dbReference type="SUPFAM" id="SSF48452">
    <property type="entry name" value="TPR-like"/>
    <property type="match status" value="2"/>
</dbReference>
<dbReference type="Pfam" id="PF12895">
    <property type="entry name" value="ANAPC3"/>
    <property type="match status" value="2"/>
</dbReference>
<dbReference type="Proteomes" id="UP000186373">
    <property type="component" value="Unassembled WGS sequence"/>
</dbReference>
<sequence>MQVHSDIGPTKTTLLEEYFGNELVKKFEEMMENNDEFYFDTEELEDIIVYYLELGDFNYADNAVNYGLKLHPNSLDIKIKRLEILLEWEDYNTAKELINELKGASMENTDFLVCYAKYYSSLGNPRKSIDICKKALELKEEENFLHNFIADEYVNLGDPFNALKHYRKALKEDPTDEYSLENCMICFSDLNKSEEAIAFLNEYLDEFAYSETAWFEYGQFYFNRKNFEEAIKGYDYLLAINSNSVGVYANKAACYEALGQYQKAVTVYEEMLELEYTKAFTFYKIGLCYKAQKQSIMALNAFQKSLREDPQFYLAMMEQSYLYEEMGGMKEALHFAKEATHLNDDNLDYQKRLAFLFIDSGKFEESLGCLKKLVDAEPTRFYNWYAYSEVLMLLGEYEEAVTILERALKVHDRAELYYQLSNCYFNLKRAEKGAESLQKALSIDPSLAPDMQKKYPFIKDEVKKVKAKVKKKNS</sequence>
<dbReference type="PANTHER" id="PTHR45586">
    <property type="entry name" value="TPR REPEAT-CONTAINING PROTEIN PA4667"/>
    <property type="match status" value="1"/>
</dbReference>
<keyword evidence="5" id="KW-1185">Reference proteome</keyword>
<dbReference type="AlphaFoldDB" id="A0A1N7IGU6"/>
<dbReference type="SMART" id="SM00028">
    <property type="entry name" value="TPR"/>
    <property type="match status" value="9"/>
</dbReference>
<evidence type="ECO:0000256" key="3">
    <source>
        <dbReference type="PROSITE-ProRule" id="PRU00339"/>
    </source>
</evidence>
<dbReference type="Gene3D" id="1.25.40.10">
    <property type="entry name" value="Tetratricopeptide repeat domain"/>
    <property type="match status" value="2"/>
</dbReference>
<feature type="repeat" description="TPR" evidence="3">
    <location>
        <begin position="414"/>
        <end position="447"/>
    </location>
</feature>
<evidence type="ECO:0000313" key="5">
    <source>
        <dbReference type="Proteomes" id="UP000186373"/>
    </source>
</evidence>
<dbReference type="Pfam" id="PF13181">
    <property type="entry name" value="TPR_8"/>
    <property type="match status" value="3"/>
</dbReference>
<gene>
    <name evidence="4" type="ORF">SAMN05421639_103776</name>
</gene>
<accession>A0A1N7IGU6</accession>
<keyword evidence="2 3" id="KW-0802">TPR repeat</keyword>
<feature type="repeat" description="TPR" evidence="3">
    <location>
        <begin position="245"/>
        <end position="278"/>
    </location>
</feature>
<reference evidence="5" key="1">
    <citation type="submission" date="2017-01" db="EMBL/GenBank/DDBJ databases">
        <authorList>
            <person name="Varghese N."/>
            <person name="Submissions S."/>
        </authorList>
    </citation>
    <scope>NUCLEOTIDE SEQUENCE [LARGE SCALE GENOMIC DNA]</scope>
    <source>
        <strain evidence="5">DSM 17126</strain>
    </source>
</reference>
<evidence type="ECO:0000256" key="1">
    <source>
        <dbReference type="ARBA" id="ARBA00022737"/>
    </source>
</evidence>
<feature type="repeat" description="TPR" evidence="3">
    <location>
        <begin position="143"/>
        <end position="176"/>
    </location>
</feature>
<dbReference type="PANTHER" id="PTHR45586:SF1">
    <property type="entry name" value="LIPOPOLYSACCHARIDE ASSEMBLY PROTEIN B"/>
    <property type="match status" value="1"/>
</dbReference>
<evidence type="ECO:0000313" key="4">
    <source>
        <dbReference type="EMBL" id="SIS36313.1"/>
    </source>
</evidence>
<feature type="repeat" description="TPR" evidence="3">
    <location>
        <begin position="279"/>
        <end position="312"/>
    </location>
</feature>
<organism evidence="4 5">
    <name type="scientific">Chryseobacterium shigense</name>
    <dbReference type="NCBI Taxonomy" id="297244"/>
    <lineage>
        <taxon>Bacteria</taxon>
        <taxon>Pseudomonadati</taxon>
        <taxon>Bacteroidota</taxon>
        <taxon>Flavobacteriia</taxon>
        <taxon>Flavobacteriales</taxon>
        <taxon>Weeksellaceae</taxon>
        <taxon>Chryseobacterium group</taxon>
        <taxon>Chryseobacterium</taxon>
    </lineage>
</organism>
<name>A0A1N7IGU6_9FLAO</name>
<feature type="repeat" description="TPR" evidence="3">
    <location>
        <begin position="211"/>
        <end position="244"/>
    </location>
</feature>
<keyword evidence="1" id="KW-0677">Repeat</keyword>